<keyword evidence="3" id="KW-1185">Reference proteome</keyword>
<reference evidence="2 3" key="1">
    <citation type="submission" date="2023-12" db="EMBL/GenBank/DDBJ databases">
        <title>Baltic Sea Cyanobacteria.</title>
        <authorList>
            <person name="Delbaje E."/>
            <person name="Fewer D.P."/>
            <person name="Shishido T.K."/>
        </authorList>
    </citation>
    <scope>NUCLEOTIDE SEQUENCE [LARGE SCALE GENOMIC DNA]</scope>
    <source>
        <strain evidence="2 3">UHCC 0139</strain>
    </source>
</reference>
<protein>
    <submittedName>
        <fullName evidence="2">Hercynine metabolism protein</fullName>
    </submittedName>
</protein>
<evidence type="ECO:0000313" key="3">
    <source>
        <dbReference type="Proteomes" id="UP001304461"/>
    </source>
</evidence>
<proteinExistence type="predicted"/>
<organism evidence="2 3">
    <name type="scientific">Cyanobium gracile UHCC 0139</name>
    <dbReference type="NCBI Taxonomy" id="3110308"/>
    <lineage>
        <taxon>Bacteria</taxon>
        <taxon>Bacillati</taxon>
        <taxon>Cyanobacteriota</taxon>
        <taxon>Cyanophyceae</taxon>
        <taxon>Synechococcales</taxon>
        <taxon>Prochlorococcaceae</taxon>
        <taxon>Cyanobium</taxon>
    </lineage>
</organism>
<name>A0ABU5RY04_9CYAN</name>
<feature type="coiled-coil region" evidence="1">
    <location>
        <begin position="40"/>
        <end position="74"/>
    </location>
</feature>
<dbReference type="Proteomes" id="UP001304461">
    <property type="component" value="Unassembled WGS sequence"/>
</dbReference>
<dbReference type="NCBIfam" id="TIGR04375">
    <property type="entry name" value="cyano_w_EgtBD"/>
    <property type="match status" value="1"/>
</dbReference>
<dbReference type="RefSeq" id="WP_323306583.1">
    <property type="nucleotide sequence ID" value="NZ_JAYGHX010000014.1"/>
</dbReference>
<gene>
    <name evidence="2" type="ORF">VB738_15390</name>
</gene>
<comment type="caution">
    <text evidence="2">The sequence shown here is derived from an EMBL/GenBank/DDBJ whole genome shotgun (WGS) entry which is preliminary data.</text>
</comment>
<keyword evidence="1" id="KW-0175">Coiled coil</keyword>
<evidence type="ECO:0000313" key="2">
    <source>
        <dbReference type="EMBL" id="MEA5392647.1"/>
    </source>
</evidence>
<dbReference type="InterPro" id="IPR030812">
    <property type="entry name" value="Cyano_EgtBD"/>
</dbReference>
<accession>A0ABU5RY04</accession>
<evidence type="ECO:0000256" key="1">
    <source>
        <dbReference type="SAM" id="Coils"/>
    </source>
</evidence>
<sequence length="161" mass="18893">MSSSWLEELEARLDQQLEGFLRTNPQQEELLREQAARDRQRQLLAERVRLRQQAEEQRRELLRLAEEIRQWQERTGRARAAGAEDLAGRAEQHMTGLMDQGRHRWRALADLGQRFAGVEQELAELTSRPRSGAAPTPDLEADWARFEAQQELQELKRRSQR</sequence>
<dbReference type="EMBL" id="JAYGHX010000014">
    <property type="protein sequence ID" value="MEA5392647.1"/>
    <property type="molecule type" value="Genomic_DNA"/>
</dbReference>